<keyword evidence="2" id="KW-1185">Reference proteome</keyword>
<evidence type="ECO:0000313" key="1">
    <source>
        <dbReference type="EMBL" id="KAK2118178.1"/>
    </source>
</evidence>
<sequence>MRTGTLCHLAIMAGGWKSLLPGFHYQSVVPNGIDFARQGDGPASALYGPEEGALNIVDGKELNIHGSQIAIRRVDVDHNAMNSCKCSLLKSPA</sequence>
<comment type="caution">
    <text evidence="1">The sequence shown here is derived from an EMBL/GenBank/DDBJ whole genome shotgun (WGS) entry which is preliminary data.</text>
</comment>
<name>A0ABQ9WBN4_SAGOE</name>
<dbReference type="EMBL" id="JASSZA010000002">
    <property type="protein sequence ID" value="KAK2118178.1"/>
    <property type="molecule type" value="Genomic_DNA"/>
</dbReference>
<evidence type="ECO:0000313" key="2">
    <source>
        <dbReference type="Proteomes" id="UP001266305"/>
    </source>
</evidence>
<protein>
    <submittedName>
        <fullName evidence="1">Uncharacterized protein</fullName>
    </submittedName>
</protein>
<gene>
    <name evidence="1" type="ORF">P7K49_005065</name>
</gene>
<proteinExistence type="predicted"/>
<organism evidence="1 2">
    <name type="scientific">Saguinus oedipus</name>
    <name type="common">Cotton-top tamarin</name>
    <name type="synonym">Oedipomidas oedipus</name>
    <dbReference type="NCBI Taxonomy" id="9490"/>
    <lineage>
        <taxon>Eukaryota</taxon>
        <taxon>Metazoa</taxon>
        <taxon>Chordata</taxon>
        <taxon>Craniata</taxon>
        <taxon>Vertebrata</taxon>
        <taxon>Euteleostomi</taxon>
        <taxon>Mammalia</taxon>
        <taxon>Eutheria</taxon>
        <taxon>Euarchontoglires</taxon>
        <taxon>Primates</taxon>
        <taxon>Haplorrhini</taxon>
        <taxon>Platyrrhini</taxon>
        <taxon>Cebidae</taxon>
        <taxon>Callitrichinae</taxon>
        <taxon>Saguinus</taxon>
    </lineage>
</organism>
<reference evidence="1 2" key="1">
    <citation type="submission" date="2023-05" db="EMBL/GenBank/DDBJ databases">
        <title>B98-5 Cell Line De Novo Hybrid Assembly: An Optical Mapping Approach.</title>
        <authorList>
            <person name="Kananen K."/>
            <person name="Auerbach J.A."/>
            <person name="Kautto E."/>
            <person name="Blachly J.S."/>
        </authorList>
    </citation>
    <scope>NUCLEOTIDE SEQUENCE [LARGE SCALE GENOMIC DNA]</scope>
    <source>
        <strain evidence="1">B95-8</strain>
        <tissue evidence="1">Cell line</tissue>
    </source>
</reference>
<accession>A0ABQ9WBN4</accession>
<dbReference type="Proteomes" id="UP001266305">
    <property type="component" value="Unassembled WGS sequence"/>
</dbReference>